<dbReference type="InterPro" id="IPR001453">
    <property type="entry name" value="MoaB/Mog_dom"/>
</dbReference>
<dbReference type="CDD" id="cd00887">
    <property type="entry name" value="MoeA"/>
    <property type="match status" value="1"/>
</dbReference>
<evidence type="ECO:0000256" key="2">
    <source>
        <dbReference type="ARBA" id="ARBA00005046"/>
    </source>
</evidence>
<reference evidence="12 13" key="1">
    <citation type="submission" date="2023-03" db="EMBL/GenBank/DDBJ databases">
        <title>Complete genome sequence of Tepidibacter sp. SWIR-1, isolated from a deep-sea hydrothermal vent.</title>
        <authorList>
            <person name="Li X."/>
        </authorList>
    </citation>
    <scope>NUCLEOTIDE SEQUENCE [LARGE SCALE GENOMIC DNA]</scope>
    <source>
        <strain evidence="12 13">SWIR-1</strain>
    </source>
</reference>
<dbReference type="InterPro" id="IPR005111">
    <property type="entry name" value="MoeA_C_domain_IV"/>
</dbReference>
<dbReference type="Pfam" id="PF00994">
    <property type="entry name" value="MoCF_biosynth"/>
    <property type="match status" value="1"/>
</dbReference>
<dbReference type="SUPFAM" id="SSF53218">
    <property type="entry name" value="Molybdenum cofactor biosynthesis proteins"/>
    <property type="match status" value="1"/>
</dbReference>
<evidence type="ECO:0000256" key="8">
    <source>
        <dbReference type="ARBA" id="ARBA00047317"/>
    </source>
</evidence>
<comment type="cofactor">
    <cofactor evidence="9">
        <name>Mg(2+)</name>
        <dbReference type="ChEBI" id="CHEBI:18420"/>
    </cofactor>
</comment>
<dbReference type="RefSeq" id="WP_277732587.1">
    <property type="nucleotide sequence ID" value="NZ_CP120733.1"/>
</dbReference>
<dbReference type="PANTHER" id="PTHR10192:SF5">
    <property type="entry name" value="GEPHYRIN"/>
    <property type="match status" value="1"/>
</dbReference>
<evidence type="ECO:0000256" key="7">
    <source>
        <dbReference type="ARBA" id="ARBA00023150"/>
    </source>
</evidence>
<comment type="similarity">
    <text evidence="3 9">Belongs to the MoeA family.</text>
</comment>
<evidence type="ECO:0000256" key="3">
    <source>
        <dbReference type="ARBA" id="ARBA00010763"/>
    </source>
</evidence>
<dbReference type="Proteomes" id="UP001222800">
    <property type="component" value="Chromosome"/>
</dbReference>
<keyword evidence="9" id="KW-0808">Transferase</keyword>
<evidence type="ECO:0000256" key="10">
    <source>
        <dbReference type="SAM" id="Coils"/>
    </source>
</evidence>
<dbReference type="Gene3D" id="2.170.190.11">
    <property type="entry name" value="Molybdopterin biosynthesis moea protein, domain 3"/>
    <property type="match status" value="1"/>
</dbReference>
<keyword evidence="9" id="KW-0479">Metal-binding</keyword>
<dbReference type="Pfam" id="PF03454">
    <property type="entry name" value="MoeA_C"/>
    <property type="match status" value="1"/>
</dbReference>
<dbReference type="NCBIfam" id="TIGR00177">
    <property type="entry name" value="molyb_syn"/>
    <property type="match status" value="1"/>
</dbReference>
<evidence type="ECO:0000313" key="13">
    <source>
        <dbReference type="Proteomes" id="UP001222800"/>
    </source>
</evidence>
<keyword evidence="7 9" id="KW-0501">Molybdenum cofactor biosynthesis</keyword>
<dbReference type="EC" id="2.10.1.1" evidence="4 9"/>
<sequence length="405" mass="44808">MKQMVNLEIANEILAERVDSIEEEYVNLTDAHKRMLSKDVISTINQPPFDRSPLDGYALKSEDTKGASEENPVVLEIIEEVCAGSYPTKELKNNMATRIMTGAPIPKGSDCVIRQEDTSEKDGKVYIYKELNEFQNYCFEGEDLKKGQIVIKKDTEINFGEVGVIASLGIKEVSVYKKPKVAILSTGDELLDIGEKLIPGKIYNSNIYTLSARLKELNTEPIILGISGDDIEQTARKIENIIDEVDLVITTGGVSVGKKDIIKDVMKKINADILFWKVDIKPGTPVLCSYLKNKLIISLSGNPAASSITFELLVRPLLDKMVNKKDSKLKRTSAVFDDSYLKKSGKRRFLRGELSYSQNGPVVKLTSSKQSSGVLSSTLKCNCLIDVPKGSTGLEKGDKVEIIYL</sequence>
<dbReference type="Gene3D" id="3.40.980.10">
    <property type="entry name" value="MoaB/Mog-like domain"/>
    <property type="match status" value="1"/>
</dbReference>
<keyword evidence="13" id="KW-1185">Reference proteome</keyword>
<accession>A0ABY8EIB1</accession>
<keyword evidence="10" id="KW-0175">Coiled coil</keyword>
<dbReference type="EMBL" id="CP120733">
    <property type="protein sequence ID" value="WFD10620.1"/>
    <property type="molecule type" value="Genomic_DNA"/>
</dbReference>
<dbReference type="Pfam" id="PF03453">
    <property type="entry name" value="MoeA_N"/>
    <property type="match status" value="1"/>
</dbReference>
<comment type="catalytic activity">
    <reaction evidence="8">
        <text>adenylyl-molybdopterin + molybdate = Mo-molybdopterin + AMP + H(+)</text>
        <dbReference type="Rhea" id="RHEA:35047"/>
        <dbReference type="ChEBI" id="CHEBI:15378"/>
        <dbReference type="ChEBI" id="CHEBI:36264"/>
        <dbReference type="ChEBI" id="CHEBI:62727"/>
        <dbReference type="ChEBI" id="CHEBI:71302"/>
        <dbReference type="ChEBI" id="CHEBI:456215"/>
        <dbReference type="EC" id="2.10.1.1"/>
    </reaction>
</comment>
<protein>
    <recommendedName>
        <fullName evidence="5 9">Molybdopterin molybdenumtransferase</fullName>
        <ecNumber evidence="4 9">2.10.1.1</ecNumber>
    </recommendedName>
</protein>
<dbReference type="SUPFAM" id="SSF63867">
    <property type="entry name" value="MoeA C-terminal domain-like"/>
    <property type="match status" value="1"/>
</dbReference>
<proteinExistence type="inferred from homology"/>
<evidence type="ECO:0000256" key="9">
    <source>
        <dbReference type="RuleBase" id="RU365090"/>
    </source>
</evidence>
<dbReference type="Gene3D" id="2.40.340.10">
    <property type="entry name" value="MoeA, C-terminal, domain IV"/>
    <property type="match status" value="1"/>
</dbReference>
<feature type="coiled-coil region" evidence="10">
    <location>
        <begin position="4"/>
        <end position="31"/>
    </location>
</feature>
<comment type="pathway">
    <text evidence="2 9">Cofactor biosynthesis; molybdopterin biosynthesis.</text>
</comment>
<name>A0ABY8EIB1_9FIRM</name>
<keyword evidence="9" id="KW-0460">Magnesium</keyword>
<dbReference type="InterPro" id="IPR036135">
    <property type="entry name" value="MoeA_linker/N_sf"/>
</dbReference>
<evidence type="ECO:0000256" key="6">
    <source>
        <dbReference type="ARBA" id="ARBA00022505"/>
    </source>
</evidence>
<dbReference type="InterPro" id="IPR005110">
    <property type="entry name" value="MoeA_linker/N"/>
</dbReference>
<dbReference type="InterPro" id="IPR036688">
    <property type="entry name" value="MoeA_C_domain_IV_sf"/>
</dbReference>
<dbReference type="Gene3D" id="3.90.105.10">
    <property type="entry name" value="Molybdopterin biosynthesis moea protein, domain 2"/>
    <property type="match status" value="1"/>
</dbReference>
<organism evidence="12 13">
    <name type="scientific">Tepidibacter hydrothermalis</name>
    <dbReference type="NCBI Taxonomy" id="3036126"/>
    <lineage>
        <taxon>Bacteria</taxon>
        <taxon>Bacillati</taxon>
        <taxon>Bacillota</taxon>
        <taxon>Clostridia</taxon>
        <taxon>Peptostreptococcales</taxon>
        <taxon>Peptostreptococcaceae</taxon>
        <taxon>Tepidibacter</taxon>
    </lineage>
</organism>
<evidence type="ECO:0000256" key="1">
    <source>
        <dbReference type="ARBA" id="ARBA00002901"/>
    </source>
</evidence>
<evidence type="ECO:0000313" key="12">
    <source>
        <dbReference type="EMBL" id="WFD10620.1"/>
    </source>
</evidence>
<dbReference type="InterPro" id="IPR036425">
    <property type="entry name" value="MoaB/Mog-like_dom_sf"/>
</dbReference>
<dbReference type="PANTHER" id="PTHR10192">
    <property type="entry name" value="MOLYBDOPTERIN BIOSYNTHESIS PROTEIN"/>
    <property type="match status" value="1"/>
</dbReference>
<dbReference type="NCBIfam" id="NF045515">
    <property type="entry name" value="Glp_gephyrin"/>
    <property type="match status" value="1"/>
</dbReference>
<dbReference type="SMART" id="SM00852">
    <property type="entry name" value="MoCF_biosynth"/>
    <property type="match status" value="1"/>
</dbReference>
<evidence type="ECO:0000259" key="11">
    <source>
        <dbReference type="SMART" id="SM00852"/>
    </source>
</evidence>
<feature type="domain" description="MoaB/Mog" evidence="11">
    <location>
        <begin position="182"/>
        <end position="320"/>
    </location>
</feature>
<evidence type="ECO:0000256" key="4">
    <source>
        <dbReference type="ARBA" id="ARBA00013269"/>
    </source>
</evidence>
<evidence type="ECO:0000256" key="5">
    <source>
        <dbReference type="ARBA" id="ARBA00021108"/>
    </source>
</evidence>
<dbReference type="SUPFAM" id="SSF63882">
    <property type="entry name" value="MoeA N-terminal region -like"/>
    <property type="match status" value="1"/>
</dbReference>
<comment type="function">
    <text evidence="1 9">Catalyzes the insertion of molybdate into adenylated molybdopterin with the concomitant release of AMP.</text>
</comment>
<gene>
    <name evidence="12" type="ORF">P4S50_00680</name>
</gene>
<keyword evidence="6 9" id="KW-0500">Molybdenum</keyword>
<dbReference type="InterPro" id="IPR038987">
    <property type="entry name" value="MoeA-like"/>
</dbReference>